<feature type="non-terminal residue" evidence="2">
    <location>
        <position position="65"/>
    </location>
</feature>
<dbReference type="InterPro" id="IPR021027">
    <property type="entry name" value="Transposase_put_HTH"/>
</dbReference>
<dbReference type="Pfam" id="PF12323">
    <property type="entry name" value="HTH_OrfB_IS605"/>
    <property type="match status" value="1"/>
</dbReference>
<dbReference type="EMBL" id="JAIHOM010000011">
    <property type="protein sequence ID" value="MCW6035286.1"/>
    <property type="molecule type" value="Genomic_DNA"/>
</dbReference>
<evidence type="ECO:0000313" key="3">
    <source>
        <dbReference type="Proteomes" id="UP001526426"/>
    </source>
</evidence>
<comment type="caution">
    <text evidence="2">The sequence shown here is derived from an EMBL/GenBank/DDBJ whole genome shotgun (WGS) entry which is preliminary data.</text>
</comment>
<proteinExistence type="predicted"/>
<dbReference type="Proteomes" id="UP001526426">
    <property type="component" value="Unassembled WGS sequence"/>
</dbReference>
<reference evidence="2 3" key="1">
    <citation type="submission" date="2021-08" db="EMBL/GenBank/DDBJ databases">
        <title>Draft genome sequence of Spirulina subsalsa with high tolerance to salinity and hype-accumulation of phycocyanin.</title>
        <authorList>
            <person name="Pei H."/>
            <person name="Jiang L."/>
        </authorList>
    </citation>
    <scope>NUCLEOTIDE SEQUENCE [LARGE SCALE GENOMIC DNA]</scope>
    <source>
        <strain evidence="2 3">FACHB-351</strain>
    </source>
</reference>
<keyword evidence="3" id="KW-1185">Reference proteome</keyword>
<sequence length="65" mass="7788">MTYDFKLKPKKSQVQRIEMHLETCRQVYNYALRERKDWVNSRKSSINACSIHSEYIISPNTPRPT</sequence>
<evidence type="ECO:0000313" key="2">
    <source>
        <dbReference type="EMBL" id="MCW6035286.1"/>
    </source>
</evidence>
<dbReference type="RefSeq" id="WP_407809800.1">
    <property type="nucleotide sequence ID" value="NZ_JAIHOM010000011.1"/>
</dbReference>
<protein>
    <submittedName>
        <fullName evidence="2">Helix-turn-helix domain-containing protein</fullName>
    </submittedName>
</protein>
<name>A0ABT3L1B1_9CYAN</name>
<evidence type="ECO:0000259" key="1">
    <source>
        <dbReference type="Pfam" id="PF12323"/>
    </source>
</evidence>
<organism evidence="2 3">
    <name type="scientific">Spirulina subsalsa FACHB-351</name>
    <dbReference type="NCBI Taxonomy" id="234711"/>
    <lineage>
        <taxon>Bacteria</taxon>
        <taxon>Bacillati</taxon>
        <taxon>Cyanobacteriota</taxon>
        <taxon>Cyanophyceae</taxon>
        <taxon>Spirulinales</taxon>
        <taxon>Spirulinaceae</taxon>
        <taxon>Spirulina</taxon>
    </lineage>
</organism>
<gene>
    <name evidence="2" type="ORF">K4A83_03225</name>
</gene>
<feature type="domain" description="Transposase putative helix-turn-helix" evidence="1">
    <location>
        <begin position="3"/>
        <end position="43"/>
    </location>
</feature>
<accession>A0ABT3L1B1</accession>